<dbReference type="RefSeq" id="WP_222969465.1">
    <property type="nucleotide sequence ID" value="NZ_JAINZZ010000089.1"/>
</dbReference>
<feature type="transmembrane region" description="Helical" evidence="2">
    <location>
        <begin position="238"/>
        <end position="256"/>
    </location>
</feature>
<dbReference type="PRINTS" id="PR01217">
    <property type="entry name" value="PRICHEXTENSN"/>
</dbReference>
<keyword evidence="2" id="KW-1133">Transmembrane helix</keyword>
<evidence type="ECO:0000313" key="5">
    <source>
        <dbReference type="Proteomes" id="UP000778578"/>
    </source>
</evidence>
<evidence type="ECO:0000313" key="4">
    <source>
        <dbReference type="EMBL" id="MBY8882831.1"/>
    </source>
</evidence>
<feature type="region of interest" description="Disordered" evidence="1">
    <location>
        <begin position="96"/>
        <end position="213"/>
    </location>
</feature>
<reference evidence="4 5" key="1">
    <citation type="submission" date="2021-08" db="EMBL/GenBank/DDBJ databases">
        <title>WGS of actinomycetes from Thailand.</title>
        <authorList>
            <person name="Thawai C."/>
        </authorList>
    </citation>
    <scope>NUCLEOTIDE SEQUENCE [LARGE SCALE GENOMIC DNA]</scope>
    <source>
        <strain evidence="4 5">PLK6-54</strain>
    </source>
</reference>
<keyword evidence="2" id="KW-0472">Membrane</keyword>
<dbReference type="EMBL" id="JAINZZ010000089">
    <property type="protein sequence ID" value="MBY8882831.1"/>
    <property type="molecule type" value="Genomic_DNA"/>
</dbReference>
<dbReference type="Proteomes" id="UP000778578">
    <property type="component" value="Unassembled WGS sequence"/>
</dbReference>
<organism evidence="4 5">
    <name type="scientific">Actinacidiphila acidipaludis</name>
    <dbReference type="NCBI Taxonomy" id="2873382"/>
    <lineage>
        <taxon>Bacteria</taxon>
        <taxon>Bacillati</taxon>
        <taxon>Actinomycetota</taxon>
        <taxon>Actinomycetes</taxon>
        <taxon>Kitasatosporales</taxon>
        <taxon>Streptomycetaceae</taxon>
        <taxon>Actinacidiphila</taxon>
    </lineage>
</organism>
<feature type="signal peptide" evidence="3">
    <location>
        <begin position="1"/>
        <end position="35"/>
    </location>
</feature>
<protein>
    <submittedName>
        <fullName evidence="4">Uncharacterized protein</fullName>
    </submittedName>
</protein>
<feature type="compositionally biased region" description="Low complexity" evidence="1">
    <location>
        <begin position="157"/>
        <end position="171"/>
    </location>
</feature>
<name>A0ABS7QI32_9ACTN</name>
<comment type="caution">
    <text evidence="4">The sequence shown here is derived from an EMBL/GenBank/DDBJ whole genome shotgun (WGS) entry which is preliminary data.</text>
</comment>
<sequence>MTRGGGRPAVAALAAGLLTALIALLALSGGSPAAAASRDASGGAGLTVVVGCLPPAHGKGNGRCGVLIVVCGGDGRTVTSVTLLGLGTPGRGGLVVRVGGPCPGQNDPTTPPVTSPPVSPSGPPATTPPSTPPQTPPESSGTRTPPPPSFSPPPASGRPQPSGPVAVAGAGAPSGPGTGPGVVSPQAAAAAPGPGRPSAAPAPGVTPPPTAPVSLSFAAVAPATPPFGNRPAEDATRWWLLSVLCVLLPAALTAAFPRSTGRHT</sequence>
<evidence type="ECO:0000256" key="3">
    <source>
        <dbReference type="SAM" id="SignalP"/>
    </source>
</evidence>
<evidence type="ECO:0000256" key="1">
    <source>
        <dbReference type="SAM" id="MobiDB-lite"/>
    </source>
</evidence>
<keyword evidence="3" id="KW-0732">Signal</keyword>
<keyword evidence="2" id="KW-0812">Transmembrane</keyword>
<accession>A0ABS7QI32</accession>
<evidence type="ECO:0000256" key="2">
    <source>
        <dbReference type="SAM" id="Phobius"/>
    </source>
</evidence>
<feature type="chain" id="PRO_5045247016" evidence="3">
    <location>
        <begin position="36"/>
        <end position="264"/>
    </location>
</feature>
<keyword evidence="5" id="KW-1185">Reference proteome</keyword>
<feature type="compositionally biased region" description="Low complexity" evidence="1">
    <location>
        <begin position="181"/>
        <end position="203"/>
    </location>
</feature>
<feature type="compositionally biased region" description="Pro residues" evidence="1">
    <location>
        <begin position="144"/>
        <end position="156"/>
    </location>
</feature>
<feature type="compositionally biased region" description="Pro residues" evidence="1">
    <location>
        <begin position="109"/>
        <end position="136"/>
    </location>
</feature>
<proteinExistence type="predicted"/>
<gene>
    <name evidence="4" type="ORF">K7862_35125</name>
</gene>